<keyword evidence="4" id="KW-1003">Cell membrane</keyword>
<feature type="compositionally biased region" description="Low complexity" evidence="16">
    <location>
        <begin position="674"/>
        <end position="683"/>
    </location>
</feature>
<dbReference type="GO" id="GO:0071236">
    <property type="term" value="P:cellular response to antibiotic"/>
    <property type="evidence" value="ECO:0007669"/>
    <property type="project" value="UniProtKB-ARBA"/>
</dbReference>
<feature type="transmembrane region" description="Helical" evidence="17">
    <location>
        <begin position="165"/>
        <end position="184"/>
    </location>
</feature>
<feature type="domain" description="FtsK" evidence="18">
    <location>
        <begin position="1005"/>
        <end position="1218"/>
    </location>
</feature>
<feature type="compositionally biased region" description="Low complexity" evidence="16">
    <location>
        <begin position="867"/>
        <end position="877"/>
    </location>
</feature>
<proteinExistence type="inferred from homology"/>
<feature type="transmembrane region" description="Helical" evidence="17">
    <location>
        <begin position="75"/>
        <end position="98"/>
    </location>
</feature>
<dbReference type="InterPro" id="IPR050206">
    <property type="entry name" value="FtsK/SpoIIIE/SftA"/>
</dbReference>
<dbReference type="SMART" id="SM00843">
    <property type="entry name" value="Ftsk_gamma"/>
    <property type="match status" value="1"/>
</dbReference>
<dbReference type="Pfam" id="PF01580">
    <property type="entry name" value="FtsK_SpoIIIE"/>
    <property type="match status" value="1"/>
</dbReference>
<organism evidence="19">
    <name type="scientific">Salmonella enterica</name>
    <name type="common">Salmonella choleraesuis</name>
    <dbReference type="NCBI Taxonomy" id="28901"/>
    <lineage>
        <taxon>Bacteria</taxon>
        <taxon>Pseudomonadati</taxon>
        <taxon>Pseudomonadota</taxon>
        <taxon>Gammaproteobacteria</taxon>
        <taxon>Enterobacterales</taxon>
        <taxon>Enterobacteriaceae</taxon>
        <taxon>Salmonella</taxon>
    </lineage>
</organism>
<keyword evidence="6" id="KW-0132">Cell division</keyword>
<evidence type="ECO:0000259" key="18">
    <source>
        <dbReference type="PROSITE" id="PS50901"/>
    </source>
</evidence>
<feature type="region of interest" description="Disordered" evidence="16">
    <location>
        <begin position="357"/>
        <end position="491"/>
    </location>
</feature>
<evidence type="ECO:0000256" key="12">
    <source>
        <dbReference type="ARBA" id="ARBA00023125"/>
    </source>
</evidence>
<dbReference type="EMBL" id="AAILHG010000006">
    <property type="protein sequence ID" value="ECF4709433.1"/>
    <property type="molecule type" value="Genomic_DNA"/>
</dbReference>
<evidence type="ECO:0000256" key="5">
    <source>
        <dbReference type="ARBA" id="ARBA00022519"/>
    </source>
</evidence>
<evidence type="ECO:0000256" key="13">
    <source>
        <dbReference type="ARBA" id="ARBA00023136"/>
    </source>
</evidence>
<dbReference type="NCBIfam" id="NF007615">
    <property type="entry name" value="PRK10263.1"/>
    <property type="match status" value="1"/>
</dbReference>
<feature type="compositionally biased region" description="Basic and acidic residues" evidence="16">
    <location>
        <begin position="611"/>
        <end position="623"/>
    </location>
</feature>
<evidence type="ECO:0000256" key="9">
    <source>
        <dbReference type="ARBA" id="ARBA00022829"/>
    </source>
</evidence>
<dbReference type="PROSITE" id="PS50901">
    <property type="entry name" value="FTSK"/>
    <property type="match status" value="1"/>
</dbReference>
<keyword evidence="13 17" id="KW-0472">Membrane</keyword>
<protein>
    <recommendedName>
        <fullName evidence="3">DNA translocase FtsK</fullName>
    </recommendedName>
</protein>
<feature type="compositionally biased region" description="Low complexity" evidence="16">
    <location>
        <begin position="733"/>
        <end position="847"/>
    </location>
</feature>
<evidence type="ECO:0000256" key="2">
    <source>
        <dbReference type="ARBA" id="ARBA00006474"/>
    </source>
</evidence>
<name>A0A5Y2Q3W1_SALER</name>
<evidence type="ECO:0000256" key="3">
    <source>
        <dbReference type="ARBA" id="ARBA00020887"/>
    </source>
</evidence>
<dbReference type="PANTHER" id="PTHR22683:SF41">
    <property type="entry name" value="DNA TRANSLOCASE FTSK"/>
    <property type="match status" value="1"/>
</dbReference>
<dbReference type="Pfam" id="PF13491">
    <property type="entry name" value="FtsK_4TM"/>
    <property type="match status" value="1"/>
</dbReference>
<dbReference type="Pfam" id="PF17854">
    <property type="entry name" value="FtsK_alpha"/>
    <property type="match status" value="1"/>
</dbReference>
<dbReference type="InterPro" id="IPR002543">
    <property type="entry name" value="FtsK_dom"/>
</dbReference>
<feature type="compositionally biased region" description="Low complexity" evidence="16">
    <location>
        <begin position="402"/>
        <end position="415"/>
    </location>
</feature>
<dbReference type="GO" id="GO:0005524">
    <property type="term" value="F:ATP binding"/>
    <property type="evidence" value="ECO:0007669"/>
    <property type="project" value="UniProtKB-UniRule"/>
</dbReference>
<evidence type="ECO:0000256" key="1">
    <source>
        <dbReference type="ARBA" id="ARBA00004429"/>
    </source>
</evidence>
<keyword evidence="11 17" id="KW-1133">Transmembrane helix</keyword>
<dbReference type="FunFam" id="3.30.980.40:FF:000001">
    <property type="entry name" value="DNA translocase FtsK"/>
    <property type="match status" value="1"/>
</dbReference>
<feature type="transmembrane region" description="Helical" evidence="17">
    <location>
        <begin position="110"/>
        <end position="131"/>
    </location>
</feature>
<evidence type="ECO:0000313" key="19">
    <source>
        <dbReference type="EMBL" id="ECF4709433.1"/>
    </source>
</evidence>
<dbReference type="SUPFAM" id="SSF52540">
    <property type="entry name" value="P-loop containing nucleoside triphosphate hydrolases"/>
    <property type="match status" value="1"/>
</dbReference>
<feature type="binding site" evidence="15">
    <location>
        <begin position="1022"/>
        <end position="1029"/>
    </location>
    <ligand>
        <name>ATP</name>
        <dbReference type="ChEBI" id="CHEBI:30616"/>
    </ligand>
</feature>
<dbReference type="Gene3D" id="3.30.980.40">
    <property type="match status" value="1"/>
</dbReference>
<dbReference type="InterPro" id="IPR036390">
    <property type="entry name" value="WH_DNA-bd_sf"/>
</dbReference>
<dbReference type="InterPro" id="IPR018541">
    <property type="entry name" value="Ftsk_gamma"/>
</dbReference>
<comment type="subcellular location">
    <subcellularLocation>
        <location evidence="1">Cell inner membrane</location>
        <topology evidence="1">Multi-pass membrane protein</topology>
    </subcellularLocation>
</comment>
<dbReference type="GO" id="GO:0003677">
    <property type="term" value="F:DNA binding"/>
    <property type="evidence" value="ECO:0007669"/>
    <property type="project" value="UniProtKB-KW"/>
</dbReference>
<feature type="transmembrane region" description="Helical" evidence="17">
    <location>
        <begin position="22"/>
        <end position="44"/>
    </location>
</feature>
<feature type="region of interest" description="Disordered" evidence="16">
    <location>
        <begin position="1273"/>
        <end position="1292"/>
    </location>
</feature>
<comment type="caution">
    <text evidence="19">The sequence shown here is derived from an EMBL/GenBank/DDBJ whole genome shotgun (WGS) entry which is preliminary data.</text>
</comment>
<evidence type="ECO:0000256" key="14">
    <source>
        <dbReference type="ARBA" id="ARBA00023306"/>
    </source>
</evidence>
<evidence type="ECO:0000256" key="17">
    <source>
        <dbReference type="SAM" id="Phobius"/>
    </source>
</evidence>
<feature type="transmembrane region" description="Helical" evidence="17">
    <location>
        <begin position="137"/>
        <end position="158"/>
    </location>
</feature>
<evidence type="ECO:0000256" key="7">
    <source>
        <dbReference type="ARBA" id="ARBA00022692"/>
    </source>
</evidence>
<dbReference type="FunFam" id="3.40.50.300:FF:000209">
    <property type="entry name" value="Cell division protein FtsK"/>
    <property type="match status" value="1"/>
</dbReference>
<dbReference type="InterPro" id="IPR036388">
    <property type="entry name" value="WH-like_DNA-bd_sf"/>
</dbReference>
<evidence type="ECO:0000256" key="10">
    <source>
        <dbReference type="ARBA" id="ARBA00022840"/>
    </source>
</evidence>
<dbReference type="InterPro" id="IPR027417">
    <property type="entry name" value="P-loop_NTPase"/>
</dbReference>
<dbReference type="InterPro" id="IPR025199">
    <property type="entry name" value="FtsK_4TM"/>
</dbReference>
<dbReference type="Gene3D" id="3.40.50.300">
    <property type="entry name" value="P-loop containing nucleotide triphosphate hydrolases"/>
    <property type="match status" value="1"/>
</dbReference>
<evidence type="ECO:0000256" key="11">
    <source>
        <dbReference type="ARBA" id="ARBA00022989"/>
    </source>
</evidence>
<dbReference type="SUPFAM" id="SSF46785">
    <property type="entry name" value="Winged helix' DNA-binding domain"/>
    <property type="match status" value="1"/>
</dbReference>
<comment type="similarity">
    <text evidence="2">Belongs to the FtsK/SpoIIIE/SftA family.</text>
</comment>
<dbReference type="Gene3D" id="1.10.10.10">
    <property type="entry name" value="Winged helix-like DNA-binding domain superfamily/Winged helix DNA-binding domain"/>
    <property type="match status" value="1"/>
</dbReference>
<feature type="region of interest" description="Disordered" evidence="16">
    <location>
        <begin position="568"/>
        <end position="598"/>
    </location>
</feature>
<keyword evidence="7 17" id="KW-0812">Transmembrane</keyword>
<keyword evidence="12" id="KW-0238">DNA-binding</keyword>
<keyword evidence="8 15" id="KW-0547">Nucleotide-binding</keyword>
<evidence type="ECO:0000256" key="4">
    <source>
        <dbReference type="ARBA" id="ARBA00022475"/>
    </source>
</evidence>
<sequence length="1360" mass="149354">MSQEYTEDKDVTLTKLSSGRRLLEALLVLIALFAVWLMAALLSFNPSDPSWSQTAWHEPIHNLGGAPGAWLADTLFFIFGVMAYTIPVIIVGGCWFAWRHQSTDDYIDYFAVSLRLIGVLALILTSCGLAAINADDIWYFASGGVIGSLLSTTLQPLLHSSGGTIMLLCIWAAGLTLFTGWSWVSIAEKLGGWLLNILTFASNRTRRDDTWVDDEEYDDEYDEETDGVQRESRRARILRGALARRKRLAEKFSNPRGRQTDAALFSGKRMDDDEDIQYSARGVAADPDDVLFSGNRATQPEYDEYDPLLNGHSVTEPVAAAAAATAVTQTWAASADPIMQTPPMPGAEPVVAQPTVEWQPVPGPQTGEPVIAPAPEGYQPHPQYAQPQEAQSAPWQQPVPVASAPQYAATPATAAEYDSLAPQETQPQWQAPDAEQHWQPEPTHQPTPVYQPEPIAAEPFHMPPPVIEQPVATEPEPDTEETRPARPPLYYFEEVEEKRAREREQLAAWYQPIPEPVKENVPVKPTVSVAPSIPPVEAVAAAASLDAGIKSGALAAGAAAAAPAFSLATGGAPRPQVKEGIGPQLPRPNRVRVPTRRELASYGIKLPSQRIAEEKAREAERNQYETGAQLTDEEIDAMHQDELARQFAQSQQHRYGETYQHDTQQAEDDDTAAEAELARQFAASQQQRYSGEQPAGAQPFSLDDLDFSPMKVLVDEGPHEPLFTPGVMPESTPVQQPVAPQPQPQYQQPQQPVAPQPQYQQPQQPVAPQPQYQQPQQPVAPQPQYQQPQQPVAPQPQYQQPQQPVAPQPQYQQPQQPVAPQPQYQQPQQPVAPQPQYQQPQQPTAPQGSLIHPLLMRNGDSRPLQRPTTPLPSLDLLTPPPSEVEPVDTFALEQMARLVEARLADFRIKADVVNYSPGPVITRFELNLAPGVKAARISNLSRDLARSLSTVAVRVVEVIPGKPYVGLELPNKKRQTVYLREVLDNAKFRENPSPLTVVLGKDIAGDPVVADLAKMPHLLVAGTTGSGKSVGVNAMILSMLYKAQPEDVRFIMIDPKMLELSVYEGIPHLLTEVVTDMKDAANALRWSVNEMERRYKLMSALGVRNLAGYNEKIAEAARMGRPIPDPYWKPGDSMDVQHPVLEKLPYIVVLVDEFADLMMTVGKKVEELIARLAQKARAAGIHLVLATQRPSVDVITGLIKANIPTRIAFTVSSKIDSRTILDQGGAESLLGMGDMLYSGPNSTMPVRVHGAFVRDQEVHAVVQDWKARGRPQYVDGITSDSESEGGGGGFDGGEELDALFDQAVNFVTQKRKASISGVQRQFRIGYNRAARIIEQMEAQGIVSAQGHNGNREVLAPPPFE</sequence>
<keyword evidence="14" id="KW-0131">Cell cycle</keyword>
<reference evidence="19" key="1">
    <citation type="submission" date="2019-06" db="EMBL/GenBank/DDBJ databases">
        <authorList>
            <consortium name="NARMS: The National Antimicrobial Resistance Monitoring System"/>
        </authorList>
    </citation>
    <scope>NUCLEOTIDE SEQUENCE</scope>
    <source>
        <strain evidence="19">FSIS11922028</strain>
    </source>
</reference>
<dbReference type="GO" id="GO:0005886">
    <property type="term" value="C:plasma membrane"/>
    <property type="evidence" value="ECO:0007669"/>
    <property type="project" value="UniProtKB-SubCell"/>
</dbReference>
<dbReference type="CDD" id="cd01127">
    <property type="entry name" value="TrwB_TraG_TraD_VirD4"/>
    <property type="match status" value="1"/>
</dbReference>
<dbReference type="Pfam" id="PF09397">
    <property type="entry name" value="FtsK_gamma"/>
    <property type="match status" value="1"/>
</dbReference>
<keyword evidence="10 15" id="KW-0067">ATP-binding</keyword>
<dbReference type="PANTHER" id="PTHR22683">
    <property type="entry name" value="SPORULATION PROTEIN RELATED"/>
    <property type="match status" value="1"/>
</dbReference>
<evidence type="ECO:0000256" key="6">
    <source>
        <dbReference type="ARBA" id="ARBA00022618"/>
    </source>
</evidence>
<dbReference type="InterPro" id="IPR041027">
    <property type="entry name" value="FtsK_alpha"/>
</dbReference>
<dbReference type="FunFam" id="1.10.10.10:FF:000268">
    <property type="entry name" value="DNA translocase FtsK"/>
    <property type="match status" value="1"/>
</dbReference>
<dbReference type="GO" id="GO:0051301">
    <property type="term" value="P:cell division"/>
    <property type="evidence" value="ECO:0007669"/>
    <property type="project" value="UniProtKB-KW"/>
</dbReference>
<keyword evidence="9" id="KW-0159">Chromosome partition</keyword>
<feature type="compositionally biased region" description="Polar residues" evidence="16">
    <location>
        <begin position="385"/>
        <end position="395"/>
    </location>
</feature>
<feature type="region of interest" description="Disordered" evidence="16">
    <location>
        <begin position="611"/>
        <end position="880"/>
    </location>
</feature>
<evidence type="ECO:0000256" key="8">
    <source>
        <dbReference type="ARBA" id="ARBA00022741"/>
    </source>
</evidence>
<gene>
    <name evidence="19" type="primary">ftsK</name>
    <name evidence="19" type="ORF">FK359_04290</name>
</gene>
<keyword evidence="5" id="KW-0997">Cell inner membrane</keyword>
<evidence type="ECO:0000256" key="15">
    <source>
        <dbReference type="PROSITE-ProRule" id="PRU00289"/>
    </source>
</evidence>
<evidence type="ECO:0000256" key="16">
    <source>
        <dbReference type="SAM" id="MobiDB-lite"/>
    </source>
</evidence>
<accession>A0A5Y2Q3W1</accession>
<dbReference type="GO" id="GO:0007059">
    <property type="term" value="P:chromosome segregation"/>
    <property type="evidence" value="ECO:0007669"/>
    <property type="project" value="UniProtKB-KW"/>
</dbReference>